<comment type="similarity">
    <text evidence="9">Belongs to the RuvB family.</text>
</comment>
<keyword evidence="3 9" id="KW-0227">DNA damage</keyword>
<keyword evidence="6 9" id="KW-0238">DNA-binding</keyword>
<proteinExistence type="inferred from homology"/>
<feature type="binding site" evidence="9">
    <location>
        <position position="71"/>
    </location>
    <ligand>
        <name>ATP</name>
        <dbReference type="ChEBI" id="CHEBI:30616"/>
    </ligand>
</feature>
<feature type="binding site" evidence="9">
    <location>
        <position position="316"/>
    </location>
    <ligand>
        <name>DNA</name>
        <dbReference type="ChEBI" id="CHEBI:16991"/>
    </ligand>
</feature>
<accession>A0A1F5TPM6</accession>
<keyword evidence="5 9" id="KW-0067">ATP-binding</keyword>
<dbReference type="GO" id="GO:0048476">
    <property type="term" value="C:Holliday junction resolvase complex"/>
    <property type="evidence" value="ECO:0007669"/>
    <property type="project" value="UniProtKB-UniRule"/>
</dbReference>
<keyword evidence="1 9" id="KW-0963">Cytoplasm</keyword>
<comment type="caution">
    <text evidence="12">The sequence shown here is derived from an EMBL/GenBank/DDBJ whole genome shotgun (WGS) entry which is preliminary data.</text>
</comment>
<reference evidence="12 13" key="1">
    <citation type="journal article" date="2016" name="Nat. Commun.">
        <title>Thousands of microbial genomes shed light on interconnected biogeochemical processes in an aquifer system.</title>
        <authorList>
            <person name="Anantharaman K."/>
            <person name="Brown C.T."/>
            <person name="Hug L.A."/>
            <person name="Sharon I."/>
            <person name="Castelle C.J."/>
            <person name="Probst A.J."/>
            <person name="Thomas B.C."/>
            <person name="Singh A."/>
            <person name="Wilkins M.J."/>
            <person name="Karaoz U."/>
            <person name="Brodie E.L."/>
            <person name="Williams K.H."/>
            <person name="Hubbard S.S."/>
            <person name="Banfield J.F."/>
        </authorList>
    </citation>
    <scope>NUCLEOTIDE SEQUENCE [LARGE SCALE GENOMIC DNA]</scope>
</reference>
<dbReference type="InterPro" id="IPR027417">
    <property type="entry name" value="P-loop_NTPase"/>
</dbReference>
<comment type="subunit">
    <text evidence="9">Homohexamer. Forms an RuvA(8)-RuvB(12)-Holliday junction (HJ) complex. HJ DNA is sandwiched between 2 RuvA tetramers; dsDNA enters through RuvA and exits via RuvB. An RuvB hexamer assembles on each DNA strand where it exits the tetramer. Each RuvB hexamer is contacted by two RuvA subunits (via domain III) on 2 adjacent RuvB subunits; this complex drives branch migration. In the full resolvosome a probable DNA-RuvA(4)-RuvB(12)-RuvC(2) complex forms which resolves the HJ.</text>
</comment>
<protein>
    <recommendedName>
        <fullName evidence="9">Holliday junction branch migration complex subunit RuvB</fullName>
        <ecNumber evidence="9">3.6.4.-</ecNumber>
    </recommendedName>
</protein>
<dbReference type="Gene3D" id="1.10.10.10">
    <property type="entry name" value="Winged helix-like DNA-binding domain superfamily/Winged helix DNA-binding domain"/>
    <property type="match status" value="1"/>
</dbReference>
<dbReference type="Gene3D" id="3.40.50.300">
    <property type="entry name" value="P-loop containing nucleotide triphosphate hydrolases"/>
    <property type="match status" value="1"/>
</dbReference>
<dbReference type="GO" id="GO:0016887">
    <property type="term" value="F:ATP hydrolysis activity"/>
    <property type="evidence" value="ECO:0007669"/>
    <property type="project" value="RHEA"/>
</dbReference>
<feature type="binding site" evidence="9">
    <location>
        <position position="68"/>
    </location>
    <ligand>
        <name>ATP</name>
        <dbReference type="ChEBI" id="CHEBI:30616"/>
    </ligand>
</feature>
<evidence type="ECO:0000256" key="9">
    <source>
        <dbReference type="HAMAP-Rule" id="MF_00016"/>
    </source>
</evidence>
<evidence type="ECO:0000256" key="7">
    <source>
        <dbReference type="ARBA" id="ARBA00023172"/>
    </source>
</evidence>
<dbReference type="HAMAP" id="MF_00016">
    <property type="entry name" value="DNA_HJ_migration_RuvB"/>
    <property type="match status" value="1"/>
</dbReference>
<evidence type="ECO:0000256" key="6">
    <source>
        <dbReference type="ARBA" id="ARBA00023125"/>
    </source>
</evidence>
<feature type="binding site" evidence="9">
    <location>
        <position position="224"/>
    </location>
    <ligand>
        <name>ATP</name>
        <dbReference type="ChEBI" id="CHEBI:30616"/>
    </ligand>
</feature>
<comment type="function">
    <text evidence="9">The RuvA-RuvB-RuvC complex processes Holliday junction (HJ) DNA during genetic recombination and DNA repair, while the RuvA-RuvB complex plays an important role in the rescue of blocked DNA replication forks via replication fork reversal (RFR). RuvA specifically binds to HJ cruciform DNA, conferring on it an open structure. The RuvB hexamer acts as an ATP-dependent pump, pulling dsDNA into and through the RuvAB complex. RuvB forms 2 homohexamers on either side of HJ DNA bound by 1 or 2 RuvA tetramers; 4 subunits per hexamer contact DNA at a time. Coordinated motions by a converter formed by DNA-disengaged RuvB subunits stimulates ATP hydrolysis and nucleotide exchange. Immobilization of the converter enables RuvB to convert the ATP-contained energy into a lever motion, pulling 2 nucleotides of DNA out of the RuvA tetramer per ATP hydrolyzed, thus driving DNA branch migration. The RuvB motors rotate together with the DNA substrate, which together with the progressing nucleotide cycle form the mechanistic basis for DNA recombination by continuous HJ branch migration. Branch migration allows RuvC to scan DNA until it finds its consensus sequence, where it cleaves and resolves cruciform DNA.</text>
</comment>
<sequence>MPDQDKENRVITGKEQPEDKNFDMNLRPQTLIEYVGQERTKENIKIAIEAAKKRKETIEHILLYGAPGLGKTTLAHIIANETGSNIKITSGPAIEKGGDLAAILTNLSEGDILFIDEIHRLNKTIEEILYPAMEDYALDIIIGKGPSARTLRIDLPRITIIGATTKASLLSAPLRDRFGMIYHLNFYDHSDIEKIINRNSRILNVDIDSASTKEIAARARRTPRVANRLLKRVRDYCEVRGTGSIKNKLCRDAFDMLEVDELGLDWIDRKILEIIIDKFSGGPVGLGTVAAATGEDISTVEEVYEPYLMQIGFLDRTPRGRIVTDIAYKHLGKKRMR</sequence>
<feature type="binding site" evidence="9">
    <location>
        <position position="26"/>
    </location>
    <ligand>
        <name>ATP</name>
        <dbReference type="ChEBI" id="CHEBI:30616"/>
    </ligand>
</feature>
<keyword evidence="4 9" id="KW-0378">Hydrolase</keyword>
<dbReference type="Proteomes" id="UP000177579">
    <property type="component" value="Unassembled WGS sequence"/>
</dbReference>
<dbReference type="Gene3D" id="1.10.8.60">
    <property type="match status" value="1"/>
</dbReference>
<keyword evidence="7 9" id="KW-0233">DNA recombination</keyword>
<evidence type="ECO:0000256" key="4">
    <source>
        <dbReference type="ARBA" id="ARBA00022801"/>
    </source>
</evidence>
<dbReference type="GO" id="GO:0009378">
    <property type="term" value="F:four-way junction helicase activity"/>
    <property type="evidence" value="ECO:0007669"/>
    <property type="project" value="InterPro"/>
</dbReference>
<dbReference type="EMBL" id="MFGO01000021">
    <property type="protein sequence ID" value="OGF40744.1"/>
    <property type="molecule type" value="Genomic_DNA"/>
</dbReference>
<comment type="domain">
    <text evidence="9">Has 3 domains, the large (RuvB-L) and small ATPase (RuvB-S) domains and the C-terminal head (RuvB-H) domain. The head domain binds DNA, while the ATPase domains jointly bind ATP, ADP or are empty depending on the state of the subunit in the translocation cycle. During a single DNA translocation step the structure of each domain remains the same, but their relative positions change.</text>
</comment>
<evidence type="ECO:0000256" key="10">
    <source>
        <dbReference type="SAM" id="MobiDB-lite"/>
    </source>
</evidence>
<dbReference type="GO" id="GO:0000400">
    <property type="term" value="F:four-way junction DNA binding"/>
    <property type="evidence" value="ECO:0007669"/>
    <property type="project" value="UniProtKB-UniRule"/>
</dbReference>
<feature type="binding site" evidence="9">
    <location>
        <position position="72"/>
    </location>
    <ligand>
        <name>ATP</name>
        <dbReference type="ChEBI" id="CHEBI:30616"/>
    </ligand>
</feature>
<comment type="caution">
    <text evidence="9">Lacks conserved residue(s) required for the propagation of feature annotation.</text>
</comment>
<dbReference type="InterPro" id="IPR004605">
    <property type="entry name" value="DNA_helicase_Holl-junc_RuvB"/>
</dbReference>
<dbReference type="GO" id="GO:0005524">
    <property type="term" value="F:ATP binding"/>
    <property type="evidence" value="ECO:0007669"/>
    <property type="project" value="UniProtKB-UniRule"/>
</dbReference>
<dbReference type="GO" id="GO:0006310">
    <property type="term" value="P:DNA recombination"/>
    <property type="evidence" value="ECO:0007669"/>
    <property type="project" value="UniProtKB-UniRule"/>
</dbReference>
<dbReference type="CDD" id="cd00009">
    <property type="entry name" value="AAA"/>
    <property type="match status" value="1"/>
</dbReference>
<keyword evidence="8 9" id="KW-0234">DNA repair</keyword>
<evidence type="ECO:0000313" key="12">
    <source>
        <dbReference type="EMBL" id="OGF40744.1"/>
    </source>
</evidence>
<dbReference type="SUPFAM" id="SSF52540">
    <property type="entry name" value="P-loop containing nucleoside triphosphate hydrolases"/>
    <property type="match status" value="1"/>
</dbReference>
<feature type="region of interest" description="Disordered" evidence="10">
    <location>
        <begin position="1"/>
        <end position="22"/>
    </location>
</feature>
<dbReference type="PANTHER" id="PTHR42848:SF1">
    <property type="entry name" value="HOLLIDAY JUNCTION BRANCH MIGRATION COMPLEX SUBUNIT RUVB"/>
    <property type="match status" value="1"/>
</dbReference>
<gene>
    <name evidence="9" type="primary">ruvB</name>
    <name evidence="12" type="ORF">A2531_06920</name>
</gene>
<evidence type="ECO:0000256" key="1">
    <source>
        <dbReference type="ARBA" id="ARBA00022490"/>
    </source>
</evidence>
<dbReference type="SMART" id="SM00382">
    <property type="entry name" value="AAA"/>
    <property type="match status" value="1"/>
</dbReference>
<dbReference type="InterPro" id="IPR036388">
    <property type="entry name" value="WH-like_DNA-bd_sf"/>
</dbReference>
<dbReference type="Pfam" id="PF17864">
    <property type="entry name" value="AAA_lid_4"/>
    <property type="match status" value="1"/>
</dbReference>
<dbReference type="NCBIfam" id="NF000868">
    <property type="entry name" value="PRK00080.1"/>
    <property type="match status" value="1"/>
</dbReference>
<dbReference type="InterPro" id="IPR036390">
    <property type="entry name" value="WH_DNA-bd_sf"/>
</dbReference>
<feature type="domain" description="AAA+ ATPase" evidence="11">
    <location>
        <begin position="57"/>
        <end position="188"/>
    </location>
</feature>
<comment type="catalytic activity">
    <reaction evidence="9">
        <text>ATP + H2O = ADP + phosphate + H(+)</text>
        <dbReference type="Rhea" id="RHEA:13065"/>
        <dbReference type="ChEBI" id="CHEBI:15377"/>
        <dbReference type="ChEBI" id="CHEBI:15378"/>
        <dbReference type="ChEBI" id="CHEBI:30616"/>
        <dbReference type="ChEBI" id="CHEBI:43474"/>
        <dbReference type="ChEBI" id="CHEBI:456216"/>
    </reaction>
</comment>
<evidence type="ECO:0000256" key="2">
    <source>
        <dbReference type="ARBA" id="ARBA00022741"/>
    </source>
</evidence>
<dbReference type="SUPFAM" id="SSF46785">
    <property type="entry name" value="Winged helix' DNA-binding domain"/>
    <property type="match status" value="1"/>
</dbReference>
<keyword evidence="2 9" id="KW-0547">Nucleotide-binding</keyword>
<evidence type="ECO:0000256" key="8">
    <source>
        <dbReference type="ARBA" id="ARBA00023204"/>
    </source>
</evidence>
<dbReference type="InterPro" id="IPR041445">
    <property type="entry name" value="AAA_lid_4"/>
</dbReference>
<feature type="binding site" evidence="9">
    <location>
        <begin position="134"/>
        <end position="136"/>
    </location>
    <ligand>
        <name>ATP</name>
        <dbReference type="ChEBI" id="CHEBI:30616"/>
    </ligand>
</feature>
<evidence type="ECO:0000256" key="3">
    <source>
        <dbReference type="ARBA" id="ARBA00022763"/>
    </source>
</evidence>
<dbReference type="NCBIfam" id="TIGR00635">
    <property type="entry name" value="ruvB"/>
    <property type="match status" value="1"/>
</dbReference>
<dbReference type="EC" id="3.6.4.-" evidence="9"/>
<evidence type="ECO:0000259" key="11">
    <source>
        <dbReference type="SMART" id="SM00382"/>
    </source>
</evidence>
<dbReference type="InterPro" id="IPR008823">
    <property type="entry name" value="RuvB_wg_C"/>
</dbReference>
<organism evidence="12 13">
    <name type="scientific">Candidatus Falkowbacteria bacterium RIFOXYD2_FULL_34_120</name>
    <dbReference type="NCBI Taxonomy" id="1798007"/>
    <lineage>
        <taxon>Bacteria</taxon>
        <taxon>Candidatus Falkowiibacteriota</taxon>
    </lineage>
</organism>
<evidence type="ECO:0000256" key="5">
    <source>
        <dbReference type="ARBA" id="ARBA00022840"/>
    </source>
</evidence>
<dbReference type="Pfam" id="PF05496">
    <property type="entry name" value="RuvB_N"/>
    <property type="match status" value="1"/>
</dbReference>
<feature type="binding site" evidence="9">
    <location>
        <position position="177"/>
    </location>
    <ligand>
        <name>ATP</name>
        <dbReference type="ChEBI" id="CHEBI:30616"/>
    </ligand>
</feature>
<dbReference type="Pfam" id="PF05491">
    <property type="entry name" value="WHD_RuvB"/>
    <property type="match status" value="1"/>
</dbReference>
<dbReference type="InterPro" id="IPR008824">
    <property type="entry name" value="RuvB-like_N"/>
</dbReference>
<evidence type="ECO:0000313" key="13">
    <source>
        <dbReference type="Proteomes" id="UP000177579"/>
    </source>
</evidence>
<dbReference type="GO" id="GO:0006281">
    <property type="term" value="P:DNA repair"/>
    <property type="evidence" value="ECO:0007669"/>
    <property type="project" value="UniProtKB-UniRule"/>
</dbReference>
<feature type="region of interest" description="Head domain (RuvB-H)" evidence="9">
    <location>
        <begin position="261"/>
        <end position="337"/>
    </location>
</feature>
<feature type="binding site" evidence="9">
    <location>
        <position position="27"/>
    </location>
    <ligand>
        <name>ATP</name>
        <dbReference type="ChEBI" id="CHEBI:30616"/>
    </ligand>
</feature>
<feature type="binding site" evidence="9">
    <location>
        <position position="187"/>
    </location>
    <ligand>
        <name>ATP</name>
        <dbReference type="ChEBI" id="CHEBI:30616"/>
    </ligand>
</feature>
<name>A0A1F5TPM6_9BACT</name>
<feature type="binding site" evidence="9">
    <location>
        <position position="73"/>
    </location>
    <ligand>
        <name>ATP</name>
        <dbReference type="ChEBI" id="CHEBI:30616"/>
    </ligand>
</feature>
<dbReference type="GO" id="GO:0005737">
    <property type="term" value="C:cytoplasm"/>
    <property type="evidence" value="ECO:0007669"/>
    <property type="project" value="UniProtKB-SubCell"/>
</dbReference>
<dbReference type="AlphaFoldDB" id="A0A1F5TPM6"/>
<feature type="region of interest" description="Large ATPase domain (RuvB-L)" evidence="9">
    <location>
        <begin position="7"/>
        <end position="187"/>
    </location>
</feature>
<dbReference type="PANTHER" id="PTHR42848">
    <property type="match status" value="1"/>
</dbReference>
<keyword evidence="12" id="KW-0347">Helicase</keyword>
<dbReference type="InterPro" id="IPR003593">
    <property type="entry name" value="AAA+_ATPase"/>
</dbReference>
<feature type="binding site" evidence="9">
    <location>
        <position position="321"/>
    </location>
    <ligand>
        <name>DNA</name>
        <dbReference type="ChEBI" id="CHEBI:16991"/>
    </ligand>
</feature>
<feature type="region of interest" description="Small ATPAse domain (RuvB-S)" evidence="9">
    <location>
        <begin position="188"/>
        <end position="258"/>
    </location>
</feature>
<feature type="binding site" evidence="9">
    <location>
        <position position="72"/>
    </location>
    <ligand>
        <name>Mg(2+)</name>
        <dbReference type="ChEBI" id="CHEBI:18420"/>
    </ligand>
</feature>
<comment type="subcellular location">
    <subcellularLocation>
        <location evidence="9">Cytoplasm</location>
    </subcellularLocation>
</comment>